<dbReference type="Gene3D" id="3.20.20.80">
    <property type="entry name" value="Glycosidases"/>
    <property type="match status" value="1"/>
</dbReference>
<accession>A0A1J1I7Z2</accession>
<organism evidence="3 4">
    <name type="scientific">Clunio marinus</name>
    <dbReference type="NCBI Taxonomy" id="568069"/>
    <lineage>
        <taxon>Eukaryota</taxon>
        <taxon>Metazoa</taxon>
        <taxon>Ecdysozoa</taxon>
        <taxon>Arthropoda</taxon>
        <taxon>Hexapoda</taxon>
        <taxon>Insecta</taxon>
        <taxon>Pterygota</taxon>
        <taxon>Neoptera</taxon>
        <taxon>Endopterygota</taxon>
        <taxon>Diptera</taxon>
        <taxon>Nematocera</taxon>
        <taxon>Chironomoidea</taxon>
        <taxon>Chironomidae</taxon>
        <taxon>Clunio</taxon>
    </lineage>
</organism>
<dbReference type="AlphaFoldDB" id="A0A1J1I7Z2"/>
<dbReference type="PROSITE" id="PS51910">
    <property type="entry name" value="GH18_2"/>
    <property type="match status" value="1"/>
</dbReference>
<evidence type="ECO:0000256" key="1">
    <source>
        <dbReference type="ARBA" id="ARBA00022729"/>
    </source>
</evidence>
<dbReference type="Proteomes" id="UP000183832">
    <property type="component" value="Unassembled WGS sequence"/>
</dbReference>
<evidence type="ECO:0000313" key="4">
    <source>
        <dbReference type="Proteomes" id="UP000183832"/>
    </source>
</evidence>
<protein>
    <submittedName>
        <fullName evidence="3">CLUMA_CG009814, isoform A</fullName>
    </submittedName>
</protein>
<feature type="domain" description="GH18" evidence="2">
    <location>
        <begin position="21"/>
        <end position="131"/>
    </location>
</feature>
<name>A0A1J1I7Z2_9DIPT</name>
<dbReference type="OrthoDB" id="73875at2759"/>
<keyword evidence="4" id="KW-1185">Reference proteome</keyword>
<evidence type="ECO:0000259" key="2">
    <source>
        <dbReference type="PROSITE" id="PS51910"/>
    </source>
</evidence>
<dbReference type="InterPro" id="IPR001223">
    <property type="entry name" value="Glyco_hydro18_cat"/>
</dbReference>
<reference evidence="3 4" key="1">
    <citation type="submission" date="2015-04" db="EMBL/GenBank/DDBJ databases">
        <authorList>
            <person name="Syromyatnikov M.Y."/>
            <person name="Popov V.N."/>
        </authorList>
    </citation>
    <scope>NUCLEOTIDE SEQUENCE [LARGE SCALE GENOMIC DNA]</scope>
</reference>
<evidence type="ECO:0000313" key="3">
    <source>
        <dbReference type="EMBL" id="CRK96397.1"/>
    </source>
</evidence>
<proteinExistence type="predicted"/>
<dbReference type="InterPro" id="IPR017853">
    <property type="entry name" value="GH"/>
</dbReference>
<gene>
    <name evidence="3" type="ORF">CLUMA_CG009814</name>
</gene>
<dbReference type="GO" id="GO:0005975">
    <property type="term" value="P:carbohydrate metabolic process"/>
    <property type="evidence" value="ECO:0007669"/>
    <property type="project" value="InterPro"/>
</dbReference>
<keyword evidence="1" id="KW-0732">Signal</keyword>
<dbReference type="SUPFAM" id="SSF51445">
    <property type="entry name" value="(Trans)glycosidases"/>
    <property type="match status" value="1"/>
</dbReference>
<dbReference type="EMBL" id="CVRI01000043">
    <property type="protein sequence ID" value="CRK96397.1"/>
    <property type="molecule type" value="Genomic_DNA"/>
</dbReference>
<sequence>MNGTLHFIPFLLSVSGPQHNKTVVCYISTWAVYRPDRGSFNIDNFDPNLCTIAIYAFAGLDPVNDAIRSLGEFIGLIRFCVLLITTSDGLLLRMGTPLDTRCFQDKYVECHYFLITISAMYLYQRLLPTFV</sequence>
<dbReference type="STRING" id="568069.A0A1J1I7Z2"/>